<dbReference type="Gene3D" id="3.40.50.11540">
    <property type="entry name" value="NADH-ubiquinone oxidoreductase 51kDa subunit"/>
    <property type="match status" value="1"/>
</dbReference>
<keyword evidence="1 8" id="KW-0813">Transport</keyword>
<dbReference type="InterPro" id="IPR037225">
    <property type="entry name" value="Nuo51_FMN-bd_sf"/>
</dbReference>
<dbReference type="NCBIfam" id="TIGR01945">
    <property type="entry name" value="rnfC"/>
    <property type="match status" value="1"/>
</dbReference>
<keyword evidence="5 8" id="KW-0249">Electron transport</keyword>
<feature type="binding site" evidence="8">
    <location>
        <position position="374"/>
    </location>
    <ligand>
        <name>[4Fe-4S] cluster</name>
        <dbReference type="ChEBI" id="CHEBI:49883"/>
        <label>2</label>
    </ligand>
</feature>
<evidence type="ECO:0000256" key="7">
    <source>
        <dbReference type="ARBA" id="ARBA00023014"/>
    </source>
</evidence>
<dbReference type="SUPFAM" id="SSF46548">
    <property type="entry name" value="alpha-helical ferredoxin"/>
    <property type="match status" value="1"/>
</dbReference>
<organism evidence="10 11">
    <name type="scientific">Pelotomaculum schinkii</name>
    <dbReference type="NCBI Taxonomy" id="78350"/>
    <lineage>
        <taxon>Bacteria</taxon>
        <taxon>Bacillati</taxon>
        <taxon>Bacillota</taxon>
        <taxon>Clostridia</taxon>
        <taxon>Eubacteriales</taxon>
        <taxon>Desulfotomaculaceae</taxon>
        <taxon>Pelotomaculum</taxon>
    </lineage>
</organism>
<evidence type="ECO:0000256" key="1">
    <source>
        <dbReference type="ARBA" id="ARBA00022448"/>
    </source>
</evidence>
<keyword evidence="3 8" id="KW-0479">Metal-binding</keyword>
<evidence type="ECO:0000256" key="4">
    <source>
        <dbReference type="ARBA" id="ARBA00022737"/>
    </source>
</evidence>
<keyword evidence="8" id="KW-0472">Membrane</keyword>
<keyword evidence="11" id="KW-1185">Reference proteome</keyword>
<comment type="function">
    <text evidence="8">Part of a membrane-bound complex that couples electron transfer with translocation of ions across the membrane.</text>
</comment>
<dbReference type="PANTHER" id="PTHR43034">
    <property type="entry name" value="ION-TRANSLOCATING OXIDOREDUCTASE COMPLEX SUBUNIT C"/>
    <property type="match status" value="1"/>
</dbReference>
<dbReference type="Gene3D" id="3.30.70.20">
    <property type="match status" value="1"/>
</dbReference>
<dbReference type="SUPFAM" id="SSF142019">
    <property type="entry name" value="Nqo1 FMN-binding domain-like"/>
    <property type="match status" value="1"/>
</dbReference>
<keyword evidence="8" id="KW-1278">Translocase</keyword>
<comment type="similarity">
    <text evidence="8">Belongs to the 4Fe4S bacterial-type ferredoxin family. RnfC subfamily.</text>
</comment>
<dbReference type="GO" id="GO:0022900">
    <property type="term" value="P:electron transport chain"/>
    <property type="evidence" value="ECO:0007669"/>
    <property type="project" value="UniProtKB-UniRule"/>
</dbReference>
<feature type="binding site" evidence="8">
    <location>
        <position position="413"/>
    </location>
    <ligand>
        <name>[4Fe-4S] cluster</name>
        <dbReference type="ChEBI" id="CHEBI:49883"/>
        <label>1</label>
    </ligand>
</feature>
<keyword evidence="4 8" id="KW-0677">Repeat</keyword>
<dbReference type="GO" id="GO:0051539">
    <property type="term" value="F:4 iron, 4 sulfur cluster binding"/>
    <property type="evidence" value="ECO:0007669"/>
    <property type="project" value="UniProtKB-KW"/>
</dbReference>
<dbReference type="Pfam" id="PF13375">
    <property type="entry name" value="RnfC_N"/>
    <property type="match status" value="1"/>
</dbReference>
<feature type="binding site" evidence="8">
    <location>
        <position position="367"/>
    </location>
    <ligand>
        <name>[4Fe-4S] cluster</name>
        <dbReference type="ChEBI" id="CHEBI:49883"/>
        <label>1</label>
    </ligand>
</feature>
<dbReference type="PROSITE" id="PS00198">
    <property type="entry name" value="4FE4S_FER_1"/>
    <property type="match status" value="1"/>
</dbReference>
<gene>
    <name evidence="10" type="primary">rnfC_1</name>
    <name evidence="8" type="synonym">rnfC</name>
    <name evidence="10" type="ORF">Psch_01608</name>
</gene>
<evidence type="ECO:0000259" key="9">
    <source>
        <dbReference type="PROSITE" id="PS51379"/>
    </source>
</evidence>
<comment type="subunit">
    <text evidence="8">The complex is composed of six subunits: RnfA, RnfB, RnfC, RnfD, RnfE and RnfG.</text>
</comment>
<keyword evidence="2 8" id="KW-0004">4Fe-4S</keyword>
<keyword evidence="8" id="KW-1003">Cell membrane</keyword>
<feature type="binding site" evidence="8">
    <location>
        <position position="403"/>
    </location>
    <ligand>
        <name>[4Fe-4S] cluster</name>
        <dbReference type="ChEBI" id="CHEBI:49883"/>
        <label>2</label>
    </ligand>
</feature>
<dbReference type="InterPro" id="IPR017900">
    <property type="entry name" value="4Fe4S_Fe_S_CS"/>
</dbReference>
<evidence type="ECO:0000313" key="11">
    <source>
        <dbReference type="Proteomes" id="UP000298324"/>
    </source>
</evidence>
<feature type="binding site" evidence="8">
    <location>
        <position position="409"/>
    </location>
    <ligand>
        <name>[4Fe-4S] cluster</name>
        <dbReference type="ChEBI" id="CHEBI:49883"/>
        <label>2</label>
    </ligand>
</feature>
<dbReference type="GO" id="GO:0009055">
    <property type="term" value="F:electron transfer activity"/>
    <property type="evidence" value="ECO:0007669"/>
    <property type="project" value="InterPro"/>
</dbReference>
<accession>A0A4Y7RGZ1</accession>
<dbReference type="EMBL" id="QFGA01000001">
    <property type="protein sequence ID" value="TEB08053.1"/>
    <property type="molecule type" value="Genomic_DNA"/>
</dbReference>
<sequence>MSIFSKHLPAIHVEHYKYTAESPTEKMPVPDKVYISMVQHIGAPCQPKVEVGDLVKVGQVIGDTDAFVSAPIHSSVSGKVTAIDKSLTMSGVWDLIVTITTDKKQEVLEGLAPPQIDDKDSFIKAVRASGLVGLGGAAFPTHIKFNPKNLDEVDSFIINGAECEPYLTADYRTMMENSELLINGLKNTLKYLKIKRGIIGIESNKAPAINKLRAMVKDNPEIEVMELRSVYPQGGERVLIYETTGREIPIGKLPADIGAIVSNISSVVALQNFIETGMPLVSKKVTVSGNAIRIPKNVEAPIGTPISQLITFCGGYKRTPKKIIMGGPMMGAAVYDDGMTVNKNTSGILTFDEELATLPKETPCISCGRCIKACPMLLMPTLLAKAYDAKDVEQLQKLNVNLCMECGCCSYVCPAKKQLAFTNKLGKRLVMEGGKK</sequence>
<dbReference type="InterPro" id="IPR011538">
    <property type="entry name" value="Nuo51_FMN-bd"/>
</dbReference>
<dbReference type="InterPro" id="IPR010208">
    <property type="entry name" value="Ion_transpt_RnfC/RsxC"/>
</dbReference>
<dbReference type="Pfam" id="PF10531">
    <property type="entry name" value="SLBB"/>
    <property type="match status" value="1"/>
</dbReference>
<dbReference type="PROSITE" id="PS51379">
    <property type="entry name" value="4FE4S_FER_2"/>
    <property type="match status" value="2"/>
</dbReference>
<dbReference type="InterPro" id="IPR026902">
    <property type="entry name" value="RnfC_N"/>
</dbReference>
<comment type="caution">
    <text evidence="10">The sequence shown here is derived from an EMBL/GenBank/DDBJ whole genome shotgun (WGS) entry which is preliminary data.</text>
</comment>
<dbReference type="AlphaFoldDB" id="A0A4Y7RGZ1"/>
<dbReference type="Gene3D" id="3.10.20.600">
    <property type="match status" value="1"/>
</dbReference>
<feature type="binding site" evidence="8">
    <location>
        <position position="406"/>
    </location>
    <ligand>
        <name>[4Fe-4S] cluster</name>
        <dbReference type="ChEBI" id="CHEBI:49883"/>
        <label>2</label>
    </ligand>
</feature>
<dbReference type="Proteomes" id="UP000298324">
    <property type="component" value="Unassembled WGS sequence"/>
</dbReference>
<dbReference type="GO" id="GO:0005886">
    <property type="term" value="C:plasma membrane"/>
    <property type="evidence" value="ECO:0007669"/>
    <property type="project" value="UniProtKB-SubCell"/>
</dbReference>
<dbReference type="Pfam" id="PF01512">
    <property type="entry name" value="Complex1_51K"/>
    <property type="match status" value="1"/>
</dbReference>
<evidence type="ECO:0000256" key="3">
    <source>
        <dbReference type="ARBA" id="ARBA00022723"/>
    </source>
</evidence>
<proteinExistence type="inferred from homology"/>
<keyword evidence="7 8" id="KW-0411">Iron-sulfur</keyword>
<dbReference type="NCBIfam" id="NF003454">
    <property type="entry name" value="PRK05035.1"/>
    <property type="match status" value="1"/>
</dbReference>
<dbReference type="HAMAP" id="MF_00461">
    <property type="entry name" value="RsxC_RnfC"/>
    <property type="match status" value="1"/>
</dbReference>
<evidence type="ECO:0000313" key="10">
    <source>
        <dbReference type="EMBL" id="TEB08053.1"/>
    </source>
</evidence>
<dbReference type="RefSeq" id="WP_190239802.1">
    <property type="nucleotide sequence ID" value="NZ_QFGA01000001.1"/>
</dbReference>
<feature type="binding site" evidence="8">
    <location>
        <position position="370"/>
    </location>
    <ligand>
        <name>[4Fe-4S] cluster</name>
        <dbReference type="ChEBI" id="CHEBI:49883"/>
        <label>1</label>
    </ligand>
</feature>
<evidence type="ECO:0000256" key="2">
    <source>
        <dbReference type="ARBA" id="ARBA00022485"/>
    </source>
</evidence>
<dbReference type="GO" id="GO:0046872">
    <property type="term" value="F:metal ion binding"/>
    <property type="evidence" value="ECO:0007669"/>
    <property type="project" value="UniProtKB-KW"/>
</dbReference>
<dbReference type="Pfam" id="PF13237">
    <property type="entry name" value="Fer4_10"/>
    <property type="match status" value="1"/>
</dbReference>
<comment type="cofactor">
    <cofactor evidence="8">
        <name>[4Fe-4S] cluster</name>
        <dbReference type="ChEBI" id="CHEBI:49883"/>
    </cofactor>
    <text evidence="8">Binds 2 [4Fe-4S] clusters per subunit.</text>
</comment>
<evidence type="ECO:0000256" key="8">
    <source>
        <dbReference type="HAMAP-Rule" id="MF_00461"/>
    </source>
</evidence>
<protein>
    <recommendedName>
        <fullName evidence="8">Ion-translocating oxidoreductase complex subunit C</fullName>
        <ecNumber evidence="8">7.-.-.-</ecNumber>
    </recommendedName>
    <alternativeName>
        <fullName evidence="8">Rnf electron transport complex subunit C</fullName>
    </alternativeName>
</protein>
<name>A0A4Y7RGZ1_9FIRM</name>
<evidence type="ECO:0000256" key="6">
    <source>
        <dbReference type="ARBA" id="ARBA00023004"/>
    </source>
</evidence>
<dbReference type="PANTHER" id="PTHR43034:SF2">
    <property type="entry name" value="ION-TRANSLOCATING OXIDOREDUCTASE COMPLEX SUBUNIT C"/>
    <property type="match status" value="1"/>
</dbReference>
<dbReference type="InterPro" id="IPR019554">
    <property type="entry name" value="Soluble_ligand-bd"/>
</dbReference>
<dbReference type="InterPro" id="IPR017896">
    <property type="entry name" value="4Fe4S_Fe-S-bd"/>
</dbReference>
<dbReference type="EC" id="7.-.-.-" evidence="8"/>
<reference evidence="10 11" key="1">
    <citation type="journal article" date="2018" name="Environ. Microbiol.">
        <title>Novel energy conservation strategies and behaviour of Pelotomaculum schinkii driving syntrophic propionate catabolism.</title>
        <authorList>
            <person name="Hidalgo-Ahumada C.A.P."/>
            <person name="Nobu M.K."/>
            <person name="Narihiro T."/>
            <person name="Tamaki H."/>
            <person name="Liu W.T."/>
            <person name="Kamagata Y."/>
            <person name="Stams A.J.M."/>
            <person name="Imachi H."/>
            <person name="Sousa D.Z."/>
        </authorList>
    </citation>
    <scope>NUCLEOTIDE SEQUENCE [LARGE SCALE GENOMIC DNA]</scope>
    <source>
        <strain evidence="10 11">HH</strain>
    </source>
</reference>
<feature type="domain" description="4Fe-4S ferredoxin-type" evidence="9">
    <location>
        <begin position="354"/>
        <end position="385"/>
    </location>
</feature>
<feature type="binding site" evidence="8">
    <location>
        <position position="364"/>
    </location>
    <ligand>
        <name>[4Fe-4S] cluster</name>
        <dbReference type="ChEBI" id="CHEBI:49883"/>
        <label>1</label>
    </ligand>
</feature>
<evidence type="ECO:0000256" key="5">
    <source>
        <dbReference type="ARBA" id="ARBA00022982"/>
    </source>
</evidence>
<feature type="domain" description="4Fe-4S ferredoxin-type" evidence="9">
    <location>
        <begin position="394"/>
        <end position="424"/>
    </location>
</feature>
<keyword evidence="6 8" id="KW-0408">Iron</keyword>
<comment type="subcellular location">
    <subcellularLocation>
        <location evidence="8">Cell membrane</location>
        <topology evidence="8">Peripheral membrane protein</topology>
    </subcellularLocation>
</comment>